<dbReference type="InterPro" id="IPR006638">
    <property type="entry name" value="Elp3/MiaA/NifB-like_rSAM"/>
</dbReference>
<dbReference type="CDD" id="cd01335">
    <property type="entry name" value="Radical_SAM"/>
    <property type="match status" value="1"/>
</dbReference>
<evidence type="ECO:0000313" key="2">
    <source>
        <dbReference type="EMBL" id="POQ98409.1"/>
    </source>
</evidence>
<dbReference type="Gene3D" id="3.30.750.200">
    <property type="match status" value="1"/>
</dbReference>
<dbReference type="GO" id="GO:0003824">
    <property type="term" value="F:catalytic activity"/>
    <property type="evidence" value="ECO:0007669"/>
    <property type="project" value="InterPro"/>
</dbReference>
<proteinExistence type="predicted"/>
<protein>
    <recommendedName>
        <fullName evidence="1">Radical SAM core domain-containing protein</fullName>
    </recommendedName>
</protein>
<accession>A0A2S4JFZ4</accession>
<reference evidence="3" key="1">
    <citation type="submission" date="2015-12" db="EMBL/GenBank/DDBJ databases">
        <authorList>
            <person name="Lodha T.D."/>
            <person name="Chintalapati S."/>
            <person name="Chintalapati V.R."/>
            <person name="Sravanthi T."/>
        </authorList>
    </citation>
    <scope>NUCLEOTIDE SEQUENCE [LARGE SCALE GENOMIC DNA]</scope>
    <source>
        <strain evidence="3">JC133</strain>
    </source>
</reference>
<dbReference type="SFLD" id="SFLDG01082">
    <property type="entry name" value="B12-binding_domain_containing"/>
    <property type="match status" value="1"/>
</dbReference>
<gene>
    <name evidence="2" type="ORF">AU468_13725</name>
</gene>
<name>A0A2S4JFZ4_9SPIO</name>
<dbReference type="PANTHER" id="PTHR13932:SF5">
    <property type="entry name" value="RADICAL S-ADENOSYL METHIONINE DOMAIN-CONTAINING PROTEIN 1, MITOCHONDRIAL"/>
    <property type="match status" value="1"/>
</dbReference>
<dbReference type="SFLD" id="SFLDG01065">
    <property type="entry name" value="anaerobic_coproporphyrinogen-I"/>
    <property type="match status" value="1"/>
</dbReference>
<dbReference type="InterPro" id="IPR007197">
    <property type="entry name" value="rSAM"/>
</dbReference>
<dbReference type="SUPFAM" id="SSF102114">
    <property type="entry name" value="Radical SAM enzymes"/>
    <property type="match status" value="1"/>
</dbReference>
<evidence type="ECO:0000313" key="3">
    <source>
        <dbReference type="Proteomes" id="UP000237350"/>
    </source>
</evidence>
<comment type="caution">
    <text evidence="2">The sequence shown here is derived from an EMBL/GenBank/DDBJ whole genome shotgun (WGS) entry which is preliminary data.</text>
</comment>
<dbReference type="Pfam" id="PF04055">
    <property type="entry name" value="Radical_SAM"/>
    <property type="match status" value="1"/>
</dbReference>
<dbReference type="SFLD" id="SFLDS00029">
    <property type="entry name" value="Radical_SAM"/>
    <property type="match status" value="1"/>
</dbReference>
<dbReference type="InterPro" id="IPR058240">
    <property type="entry name" value="rSAM_sf"/>
</dbReference>
<dbReference type="GO" id="GO:0006779">
    <property type="term" value="P:porphyrin-containing compound biosynthetic process"/>
    <property type="evidence" value="ECO:0007669"/>
    <property type="project" value="TreeGrafter"/>
</dbReference>
<keyword evidence="3" id="KW-1185">Reference proteome</keyword>
<dbReference type="SMART" id="SM00729">
    <property type="entry name" value="Elp3"/>
    <property type="match status" value="1"/>
</dbReference>
<dbReference type="PROSITE" id="PS51918">
    <property type="entry name" value="RADICAL_SAM"/>
    <property type="match status" value="1"/>
</dbReference>
<feature type="domain" description="Radical SAM core" evidence="1">
    <location>
        <begin position="4"/>
        <end position="249"/>
    </location>
</feature>
<dbReference type="InterPro" id="IPR034505">
    <property type="entry name" value="Coproporphyrinogen-III_oxidase"/>
</dbReference>
<evidence type="ECO:0000259" key="1">
    <source>
        <dbReference type="PROSITE" id="PS51918"/>
    </source>
</evidence>
<organism evidence="2 3">
    <name type="scientific">Alkalispirochaeta sphaeroplastigenens</name>
    <dbReference type="NCBI Taxonomy" id="1187066"/>
    <lineage>
        <taxon>Bacteria</taxon>
        <taxon>Pseudomonadati</taxon>
        <taxon>Spirochaetota</taxon>
        <taxon>Spirochaetia</taxon>
        <taxon>Spirochaetales</taxon>
        <taxon>Spirochaetaceae</taxon>
        <taxon>Alkalispirochaeta</taxon>
    </lineage>
</organism>
<dbReference type="Proteomes" id="UP000237350">
    <property type="component" value="Unassembled WGS sequence"/>
</dbReference>
<dbReference type="GO" id="GO:0051539">
    <property type="term" value="F:4 iron, 4 sulfur cluster binding"/>
    <property type="evidence" value="ECO:0007669"/>
    <property type="project" value="TreeGrafter"/>
</dbReference>
<sequence length="438" mass="48058">MPGETGGDPYGAYFHIPFCDRLCSFCNLNREKIGGDPGRVSSRARDYARVLHSQLEECQGHPFFGEGRAEALYFGGGTPTVLSPEDFSAVLSSAEQLFRFSSQCEITVETTLHNLDGKMLDTLVRGGVNRLSLGVQTFSDQGRKVLARSGDGDHALRRVAEIRKNFPGTLSIDLIYSYPGQTREHLEDDARRAIDLGVDSISFYSLMLQKDSPLEKSVRVGAISFDRTLETEEELHQRFLSLLYGGGYELRELTKVVLPGRDDYRYIDLMYGAGSVLPFGTGAGGRVPGKGLMRPQPGMVMVAPRSEAEEAANRLLGTLQRGIYRLEELVPEMLIMTRRGGLSLEAPRIEGIILEHIDRFRRKGLLDGSAPEEARLTAKGVFWGNNIAVDLLRAVLSPDTFCSPAQKEADCVARGGPQVKAGVKAGVKAETEAEAVKR</sequence>
<dbReference type="GO" id="GO:0005737">
    <property type="term" value="C:cytoplasm"/>
    <property type="evidence" value="ECO:0007669"/>
    <property type="project" value="TreeGrafter"/>
</dbReference>
<dbReference type="AlphaFoldDB" id="A0A2S4JFZ4"/>
<dbReference type="EMBL" id="LPWH01000123">
    <property type="protein sequence ID" value="POQ98409.1"/>
    <property type="molecule type" value="Genomic_DNA"/>
</dbReference>
<dbReference type="PANTHER" id="PTHR13932">
    <property type="entry name" value="COPROPORPHYRINIGEN III OXIDASE"/>
    <property type="match status" value="1"/>
</dbReference>